<proteinExistence type="predicted"/>
<accession>A0ACC0GAL9</accession>
<evidence type="ECO:0000313" key="2">
    <source>
        <dbReference type="Proteomes" id="UP001060215"/>
    </source>
</evidence>
<name>A0ACC0GAL9_9ERIC</name>
<comment type="caution">
    <text evidence="1">The sequence shown here is derived from an EMBL/GenBank/DDBJ whole genome shotgun (WGS) entry which is preliminary data.</text>
</comment>
<gene>
    <name evidence="1" type="ORF">LOK49_LG10G01692</name>
</gene>
<keyword evidence="2" id="KW-1185">Reference proteome</keyword>
<protein>
    <submittedName>
        <fullName evidence="1">Uncharacterized protein</fullName>
    </submittedName>
</protein>
<sequence>MSAKSETRVRKEKIAEGNGGGITEENRKGLLDSHTNSVEAEARFLVLNFGFSLSLSQLSLGQTTRTTYWLCNLSESKLWAILW</sequence>
<dbReference type="EMBL" id="CM045767">
    <property type="protein sequence ID" value="KAI7997553.1"/>
    <property type="molecule type" value="Genomic_DNA"/>
</dbReference>
<reference evidence="1 2" key="1">
    <citation type="journal article" date="2022" name="Plant J.">
        <title>Chromosome-level genome of Camellia lanceoleosa provides a valuable resource for understanding genome evolution and self-incompatibility.</title>
        <authorList>
            <person name="Gong W."/>
            <person name="Xiao S."/>
            <person name="Wang L."/>
            <person name="Liao Z."/>
            <person name="Chang Y."/>
            <person name="Mo W."/>
            <person name="Hu G."/>
            <person name="Li W."/>
            <person name="Zhao G."/>
            <person name="Zhu H."/>
            <person name="Hu X."/>
            <person name="Ji K."/>
            <person name="Xiang X."/>
            <person name="Song Q."/>
            <person name="Yuan D."/>
            <person name="Jin S."/>
            <person name="Zhang L."/>
        </authorList>
    </citation>
    <scope>NUCLEOTIDE SEQUENCE [LARGE SCALE GENOMIC DNA]</scope>
    <source>
        <strain evidence="1">SQ_2022a</strain>
    </source>
</reference>
<evidence type="ECO:0000313" key="1">
    <source>
        <dbReference type="EMBL" id="KAI7997553.1"/>
    </source>
</evidence>
<dbReference type="Proteomes" id="UP001060215">
    <property type="component" value="Chromosome 10"/>
</dbReference>
<organism evidence="1 2">
    <name type="scientific">Camellia lanceoleosa</name>
    <dbReference type="NCBI Taxonomy" id="1840588"/>
    <lineage>
        <taxon>Eukaryota</taxon>
        <taxon>Viridiplantae</taxon>
        <taxon>Streptophyta</taxon>
        <taxon>Embryophyta</taxon>
        <taxon>Tracheophyta</taxon>
        <taxon>Spermatophyta</taxon>
        <taxon>Magnoliopsida</taxon>
        <taxon>eudicotyledons</taxon>
        <taxon>Gunneridae</taxon>
        <taxon>Pentapetalae</taxon>
        <taxon>asterids</taxon>
        <taxon>Ericales</taxon>
        <taxon>Theaceae</taxon>
        <taxon>Camellia</taxon>
    </lineage>
</organism>